<gene>
    <name evidence="8" type="primary">rnz</name>
    <name evidence="11" type="ORF">O4U47_24095</name>
</gene>
<feature type="binding site" evidence="8">
    <location>
        <position position="210"/>
    </location>
    <ligand>
        <name>Zn(2+)</name>
        <dbReference type="ChEBI" id="CHEBI:29105"/>
        <label>2</label>
        <note>catalytic</note>
    </ligand>
</feature>
<dbReference type="Pfam" id="PF00753">
    <property type="entry name" value="Lactamase_B"/>
    <property type="match status" value="1"/>
</dbReference>
<accession>A0ABT4TSG0</accession>
<evidence type="ECO:0000313" key="12">
    <source>
        <dbReference type="Proteomes" id="UP001165685"/>
    </source>
</evidence>
<protein>
    <recommendedName>
        <fullName evidence="8">Ribonuclease Z</fullName>
        <shortName evidence="8">RNase Z</shortName>
        <ecNumber evidence="8">3.1.26.11</ecNumber>
    </recommendedName>
    <alternativeName>
        <fullName evidence="8">tRNA 3 endonuclease</fullName>
    </alternativeName>
    <alternativeName>
        <fullName evidence="8">tRNase Z</fullName>
    </alternativeName>
</protein>
<organism evidence="11 12">
    <name type="scientific">Nocardiopsis suaedae</name>
    <dbReference type="NCBI Taxonomy" id="3018444"/>
    <lineage>
        <taxon>Bacteria</taxon>
        <taxon>Bacillati</taxon>
        <taxon>Actinomycetota</taxon>
        <taxon>Actinomycetes</taxon>
        <taxon>Streptosporangiales</taxon>
        <taxon>Nocardiopsidaceae</taxon>
        <taxon>Nocardiopsis</taxon>
    </lineage>
</organism>
<feature type="active site" description="Proton acceptor" evidence="8">
    <location>
        <position position="67"/>
    </location>
</feature>
<dbReference type="InterPro" id="IPR036866">
    <property type="entry name" value="RibonucZ/Hydroxyglut_hydro"/>
</dbReference>
<reference evidence="11" key="1">
    <citation type="submission" date="2023-01" db="EMBL/GenBank/DDBJ databases">
        <title>Draft genome sequence of Nocardiopsis sp. LSu2-4 isolated from halophytes.</title>
        <authorList>
            <person name="Duangmal K."/>
            <person name="Chantavorakit T."/>
        </authorList>
    </citation>
    <scope>NUCLEOTIDE SEQUENCE</scope>
    <source>
        <strain evidence="11">LSu2-4</strain>
    </source>
</reference>
<feature type="domain" description="Metallo-beta-lactamase" evidence="9">
    <location>
        <begin position="19"/>
        <end position="108"/>
    </location>
</feature>
<dbReference type="Pfam" id="PF12706">
    <property type="entry name" value="Lactamase_B_2"/>
    <property type="match status" value="1"/>
</dbReference>
<dbReference type="GO" id="GO:0042781">
    <property type="term" value="F:3'-tRNA processing endoribonuclease activity"/>
    <property type="evidence" value="ECO:0007669"/>
    <property type="project" value="UniProtKB-EC"/>
</dbReference>
<dbReference type="EMBL" id="JAQFWP010000058">
    <property type="protein sequence ID" value="MDA2807613.1"/>
    <property type="molecule type" value="Genomic_DNA"/>
</dbReference>
<feature type="binding site" evidence="8">
    <location>
        <position position="210"/>
    </location>
    <ligand>
        <name>Zn(2+)</name>
        <dbReference type="ChEBI" id="CHEBI:29105"/>
        <label>1</label>
        <note>catalytic</note>
    </ligand>
</feature>
<dbReference type="Gene3D" id="3.60.15.10">
    <property type="entry name" value="Ribonuclease Z/Hydroxyacylglutathione hydrolase-like"/>
    <property type="match status" value="1"/>
</dbReference>
<evidence type="ECO:0000256" key="3">
    <source>
        <dbReference type="ARBA" id="ARBA00022722"/>
    </source>
</evidence>
<dbReference type="InterPro" id="IPR001279">
    <property type="entry name" value="Metallo-B-lactamas"/>
</dbReference>
<comment type="subunit">
    <text evidence="1 8">Homodimer.</text>
</comment>
<feature type="binding site" evidence="8">
    <location>
        <position position="68"/>
    </location>
    <ligand>
        <name>Zn(2+)</name>
        <dbReference type="ChEBI" id="CHEBI:29105"/>
        <label>2</label>
        <note>catalytic</note>
    </ligand>
</feature>
<evidence type="ECO:0000256" key="2">
    <source>
        <dbReference type="ARBA" id="ARBA00022694"/>
    </source>
</evidence>
<evidence type="ECO:0000256" key="6">
    <source>
        <dbReference type="ARBA" id="ARBA00022801"/>
    </source>
</evidence>
<evidence type="ECO:0000256" key="7">
    <source>
        <dbReference type="ARBA" id="ARBA00022833"/>
    </source>
</evidence>
<feature type="binding site" evidence="8">
    <location>
        <position position="142"/>
    </location>
    <ligand>
        <name>Zn(2+)</name>
        <dbReference type="ChEBI" id="CHEBI:29105"/>
        <label>1</label>
        <note>catalytic</note>
    </ligand>
</feature>
<dbReference type="PANTHER" id="PTHR46018">
    <property type="entry name" value="ZINC PHOSPHODIESTERASE ELAC PROTEIN 1"/>
    <property type="match status" value="1"/>
</dbReference>
<keyword evidence="4 8" id="KW-0479">Metal-binding</keyword>
<sequence length="309" mass="33760">MSVRELVVLGSSSAVPTKRRNHNGYFLRWDDHGILFDPGEGTQRQMRYAGLAAHDITRLCITHFHGDHSLGVPGVVQRIARDRVEHTVRAAYPAAGQTYWERLRHATAFGDTDVITAQPVDGLGACPLDGDGLRITALPLDHRMPAFGYRLQEPDGLRMLPDRLAALGVSGPGVGRLQREGHVLGAGGRRVTVEECSVTRPGQSMAFVMDTGVCDNAVRLAEDADMLVIESTYLDSESKLASDYRHLTAGQAGRIAAEARARLLVLTHISERYEAGDEPRFVEQAAAHFGGTIVLAQDLDRIKVPKRRA</sequence>
<dbReference type="PANTHER" id="PTHR46018:SF2">
    <property type="entry name" value="ZINC PHOSPHODIESTERASE ELAC PROTEIN 1"/>
    <property type="match status" value="1"/>
</dbReference>
<proteinExistence type="inferred from homology"/>
<dbReference type="InterPro" id="IPR013471">
    <property type="entry name" value="RNase_Z/BN"/>
</dbReference>
<feature type="binding site" evidence="8">
    <location>
        <position position="63"/>
    </location>
    <ligand>
        <name>Zn(2+)</name>
        <dbReference type="ChEBI" id="CHEBI:29105"/>
        <label>1</label>
        <note>catalytic</note>
    </ligand>
</feature>
<keyword evidence="2 8" id="KW-0819">tRNA processing</keyword>
<dbReference type="EC" id="3.1.26.11" evidence="8"/>
<keyword evidence="5 8" id="KW-0255">Endonuclease</keyword>
<feature type="domain" description="Metallo-beta-lactamase" evidence="10">
    <location>
        <begin position="198"/>
        <end position="269"/>
    </location>
</feature>
<evidence type="ECO:0000256" key="1">
    <source>
        <dbReference type="ARBA" id="ARBA00011738"/>
    </source>
</evidence>
<feature type="binding site" evidence="8">
    <location>
        <position position="65"/>
    </location>
    <ligand>
        <name>Zn(2+)</name>
        <dbReference type="ChEBI" id="CHEBI:29105"/>
        <label>1</label>
        <note>catalytic</note>
    </ligand>
</feature>
<dbReference type="SUPFAM" id="SSF56281">
    <property type="entry name" value="Metallo-hydrolase/oxidoreductase"/>
    <property type="match status" value="1"/>
</dbReference>
<dbReference type="HAMAP" id="MF_01818">
    <property type="entry name" value="RNase_Z_BN"/>
    <property type="match status" value="1"/>
</dbReference>
<name>A0ABT4TSG0_9ACTN</name>
<comment type="cofactor">
    <cofactor evidence="8">
        <name>Zn(2+)</name>
        <dbReference type="ChEBI" id="CHEBI:29105"/>
    </cofactor>
    <text evidence="8">Binds 2 Zn(2+) ions.</text>
</comment>
<keyword evidence="7 8" id="KW-0862">Zinc</keyword>
<evidence type="ECO:0000259" key="10">
    <source>
        <dbReference type="Pfam" id="PF12706"/>
    </source>
</evidence>
<dbReference type="NCBIfam" id="NF000805">
    <property type="entry name" value="PRK00055.2-3"/>
    <property type="match status" value="1"/>
</dbReference>
<comment type="caution">
    <text evidence="11">The sequence shown here is derived from an EMBL/GenBank/DDBJ whole genome shotgun (WGS) entry which is preliminary data.</text>
</comment>
<keyword evidence="3 8" id="KW-0540">Nuclease</keyword>
<keyword evidence="6 8" id="KW-0378">Hydrolase</keyword>
<dbReference type="CDD" id="cd07717">
    <property type="entry name" value="RNaseZ_ZiPD-like_MBL-fold"/>
    <property type="match status" value="1"/>
</dbReference>
<comment type="catalytic activity">
    <reaction evidence="8">
        <text>Endonucleolytic cleavage of RNA, removing extra 3' nucleotides from tRNA precursor, generating 3' termini of tRNAs. A 3'-hydroxy group is left at the tRNA terminus and a 5'-phosphoryl group is left at the trailer molecule.</text>
        <dbReference type="EC" id="3.1.26.11"/>
    </reaction>
</comment>
<evidence type="ECO:0000256" key="5">
    <source>
        <dbReference type="ARBA" id="ARBA00022759"/>
    </source>
</evidence>
<comment type="function">
    <text evidence="8">Zinc phosphodiesterase, which displays some tRNA 3'-processing endonuclease activity. Probably involved in tRNA maturation, by removing a 3'-trailer from precursor tRNA.</text>
</comment>
<dbReference type="RefSeq" id="WP_270680240.1">
    <property type="nucleotide sequence ID" value="NZ_JAQFWP010000058.1"/>
</dbReference>
<comment type="similarity">
    <text evidence="8">Belongs to the RNase Z family.</text>
</comment>
<dbReference type="Proteomes" id="UP001165685">
    <property type="component" value="Unassembled WGS sequence"/>
</dbReference>
<evidence type="ECO:0000256" key="4">
    <source>
        <dbReference type="ARBA" id="ARBA00022723"/>
    </source>
</evidence>
<feature type="binding site" evidence="8">
    <location>
        <position position="67"/>
    </location>
    <ligand>
        <name>Zn(2+)</name>
        <dbReference type="ChEBI" id="CHEBI:29105"/>
        <label>2</label>
        <note>catalytic</note>
    </ligand>
</feature>
<evidence type="ECO:0000313" key="11">
    <source>
        <dbReference type="EMBL" id="MDA2807613.1"/>
    </source>
</evidence>
<evidence type="ECO:0000259" key="9">
    <source>
        <dbReference type="Pfam" id="PF00753"/>
    </source>
</evidence>
<evidence type="ECO:0000256" key="8">
    <source>
        <dbReference type="HAMAP-Rule" id="MF_01818"/>
    </source>
</evidence>
<feature type="binding site" evidence="8">
    <location>
        <position position="268"/>
    </location>
    <ligand>
        <name>Zn(2+)</name>
        <dbReference type="ChEBI" id="CHEBI:29105"/>
        <label>2</label>
        <note>catalytic</note>
    </ligand>
</feature>
<keyword evidence="12" id="KW-1185">Reference proteome</keyword>